<evidence type="ECO:0000256" key="8">
    <source>
        <dbReference type="ARBA" id="ARBA00032554"/>
    </source>
</evidence>
<evidence type="ECO:0000256" key="4">
    <source>
        <dbReference type="ARBA" id="ARBA00022679"/>
    </source>
</evidence>
<evidence type="ECO:0000313" key="12">
    <source>
        <dbReference type="EMBL" id="MZP29280.1"/>
    </source>
</evidence>
<evidence type="ECO:0000256" key="1">
    <source>
        <dbReference type="ARBA" id="ARBA00009684"/>
    </source>
</evidence>
<organism evidence="12 13">
    <name type="scientific">Heliomicrobium undosum</name>
    <dbReference type="NCBI Taxonomy" id="121734"/>
    <lineage>
        <taxon>Bacteria</taxon>
        <taxon>Bacillati</taxon>
        <taxon>Bacillota</taxon>
        <taxon>Clostridia</taxon>
        <taxon>Eubacteriales</taxon>
        <taxon>Heliobacteriaceae</taxon>
        <taxon>Heliomicrobium</taxon>
    </lineage>
</organism>
<dbReference type="Gene3D" id="3.30.70.890">
    <property type="entry name" value="GHMP kinase, C-terminal domain"/>
    <property type="match status" value="1"/>
</dbReference>
<dbReference type="PIRSF" id="PIRSF010376">
    <property type="entry name" value="IspE"/>
    <property type="match status" value="1"/>
</dbReference>
<comment type="pathway">
    <text evidence="9">Isoprenoid biosynthesis; isopentenyl diphosphate biosynthesis via DXP pathway; isopentenyl diphosphate from 1-deoxy-D-xylulose 5-phosphate: step 3/6.</text>
</comment>
<proteinExistence type="inferred from homology"/>
<evidence type="ECO:0000259" key="11">
    <source>
        <dbReference type="Pfam" id="PF08544"/>
    </source>
</evidence>
<dbReference type="OrthoDB" id="9809438at2"/>
<keyword evidence="5 9" id="KW-0547">Nucleotide-binding</keyword>
<dbReference type="InterPro" id="IPR036554">
    <property type="entry name" value="GHMP_kinase_C_sf"/>
</dbReference>
<keyword evidence="13" id="KW-1185">Reference proteome</keyword>
<evidence type="ECO:0000259" key="10">
    <source>
        <dbReference type="Pfam" id="PF00288"/>
    </source>
</evidence>
<keyword evidence="9" id="KW-0414">Isoprene biosynthesis</keyword>
<gene>
    <name evidence="9" type="primary">ispE</name>
    <name evidence="12" type="ORF">GTO91_06110</name>
</gene>
<dbReference type="Gene3D" id="3.30.230.10">
    <property type="match status" value="1"/>
</dbReference>
<feature type="active site" evidence="9">
    <location>
        <position position="9"/>
    </location>
</feature>
<keyword evidence="6 9" id="KW-0418">Kinase</keyword>
<dbReference type="PANTHER" id="PTHR43527:SF2">
    <property type="entry name" value="4-DIPHOSPHOCYTIDYL-2-C-METHYL-D-ERYTHRITOL KINASE, CHLOROPLASTIC"/>
    <property type="match status" value="1"/>
</dbReference>
<dbReference type="PANTHER" id="PTHR43527">
    <property type="entry name" value="4-DIPHOSPHOCYTIDYL-2-C-METHYL-D-ERYTHRITOL KINASE, CHLOROPLASTIC"/>
    <property type="match status" value="1"/>
</dbReference>
<evidence type="ECO:0000256" key="2">
    <source>
        <dbReference type="ARBA" id="ARBA00012052"/>
    </source>
</evidence>
<dbReference type="Proteomes" id="UP000463470">
    <property type="component" value="Unassembled WGS sequence"/>
</dbReference>
<dbReference type="NCBIfam" id="TIGR00154">
    <property type="entry name" value="ispE"/>
    <property type="match status" value="1"/>
</dbReference>
<evidence type="ECO:0000256" key="3">
    <source>
        <dbReference type="ARBA" id="ARBA00017473"/>
    </source>
</evidence>
<comment type="function">
    <text evidence="9">Catalyzes the phosphorylation of the position 2 hydroxy group of 4-diphosphocytidyl-2C-methyl-D-erythritol.</text>
</comment>
<accession>A0A845L3U4</accession>
<feature type="binding site" evidence="9">
    <location>
        <begin position="94"/>
        <end position="104"/>
    </location>
    <ligand>
        <name>ATP</name>
        <dbReference type="ChEBI" id="CHEBI:30616"/>
    </ligand>
</feature>
<dbReference type="InterPro" id="IPR013750">
    <property type="entry name" value="GHMP_kinase_C_dom"/>
</dbReference>
<dbReference type="UniPathway" id="UPA00056">
    <property type="reaction ID" value="UER00094"/>
</dbReference>
<comment type="caution">
    <text evidence="12">The sequence shown here is derived from an EMBL/GenBank/DDBJ whole genome shotgun (WGS) entry which is preliminary data.</text>
</comment>
<keyword evidence="7 9" id="KW-0067">ATP-binding</keyword>
<dbReference type="HAMAP" id="MF_00061">
    <property type="entry name" value="IspE"/>
    <property type="match status" value="1"/>
</dbReference>
<evidence type="ECO:0000313" key="13">
    <source>
        <dbReference type="Proteomes" id="UP000463470"/>
    </source>
</evidence>
<evidence type="ECO:0000256" key="9">
    <source>
        <dbReference type="HAMAP-Rule" id="MF_00061"/>
    </source>
</evidence>
<dbReference type="EMBL" id="WXEY01000004">
    <property type="protein sequence ID" value="MZP29280.1"/>
    <property type="molecule type" value="Genomic_DNA"/>
</dbReference>
<dbReference type="SUPFAM" id="SSF55060">
    <property type="entry name" value="GHMP Kinase, C-terminal domain"/>
    <property type="match status" value="1"/>
</dbReference>
<protein>
    <recommendedName>
        <fullName evidence="3 9">4-diphosphocytidyl-2-C-methyl-D-erythritol kinase</fullName>
        <shortName evidence="9">CMK</shortName>
        <ecNumber evidence="2 9">2.7.1.148</ecNumber>
    </recommendedName>
    <alternativeName>
        <fullName evidence="8 9">4-(cytidine-5'-diphospho)-2-C-methyl-D-erythritol kinase</fullName>
    </alternativeName>
</protein>
<keyword evidence="4 9" id="KW-0808">Transferase</keyword>
<comment type="similarity">
    <text evidence="1 9">Belongs to the GHMP kinase family. IspE subfamily.</text>
</comment>
<comment type="catalytic activity">
    <reaction evidence="9">
        <text>4-CDP-2-C-methyl-D-erythritol + ATP = 4-CDP-2-C-methyl-D-erythritol 2-phosphate + ADP + H(+)</text>
        <dbReference type="Rhea" id="RHEA:18437"/>
        <dbReference type="ChEBI" id="CHEBI:15378"/>
        <dbReference type="ChEBI" id="CHEBI:30616"/>
        <dbReference type="ChEBI" id="CHEBI:57823"/>
        <dbReference type="ChEBI" id="CHEBI:57919"/>
        <dbReference type="ChEBI" id="CHEBI:456216"/>
        <dbReference type="EC" id="2.7.1.148"/>
    </reaction>
</comment>
<dbReference type="InterPro" id="IPR014721">
    <property type="entry name" value="Ribsml_uS5_D2-typ_fold_subgr"/>
</dbReference>
<dbReference type="EC" id="2.7.1.148" evidence="2 9"/>
<dbReference type="GO" id="GO:0005524">
    <property type="term" value="F:ATP binding"/>
    <property type="evidence" value="ECO:0007669"/>
    <property type="project" value="UniProtKB-UniRule"/>
</dbReference>
<dbReference type="GO" id="GO:0050515">
    <property type="term" value="F:4-(cytidine 5'-diphospho)-2-C-methyl-D-erythritol kinase activity"/>
    <property type="evidence" value="ECO:0007669"/>
    <property type="project" value="UniProtKB-UniRule"/>
</dbReference>
<dbReference type="InterPro" id="IPR004424">
    <property type="entry name" value="IspE"/>
</dbReference>
<reference evidence="12 13" key="1">
    <citation type="submission" date="2020-01" db="EMBL/GenBank/DDBJ databases">
        <title>Whole-genome sequence of Heliobacterium undosum DSM 13378.</title>
        <authorList>
            <person name="Kyndt J.A."/>
            <person name="Meyer T.E."/>
        </authorList>
    </citation>
    <scope>NUCLEOTIDE SEQUENCE [LARGE SCALE GENOMIC DNA]</scope>
    <source>
        <strain evidence="12 13">DSM 13378</strain>
    </source>
</reference>
<dbReference type="AlphaFoldDB" id="A0A845L3U4"/>
<dbReference type="SUPFAM" id="SSF54211">
    <property type="entry name" value="Ribosomal protein S5 domain 2-like"/>
    <property type="match status" value="1"/>
</dbReference>
<dbReference type="Pfam" id="PF00288">
    <property type="entry name" value="GHMP_kinases_N"/>
    <property type="match status" value="1"/>
</dbReference>
<feature type="domain" description="GHMP kinase N-terminal" evidence="10">
    <location>
        <begin position="66"/>
        <end position="144"/>
    </location>
</feature>
<dbReference type="GO" id="GO:0016114">
    <property type="term" value="P:terpenoid biosynthetic process"/>
    <property type="evidence" value="ECO:0007669"/>
    <property type="project" value="UniProtKB-UniRule"/>
</dbReference>
<evidence type="ECO:0000256" key="6">
    <source>
        <dbReference type="ARBA" id="ARBA00022777"/>
    </source>
</evidence>
<sequence length="316" mass="33888">MLPLLAPAKINLALDVLGRRADGYHQVVMVMQTISLVDRVTVDVNEGHSAIRLAGGTEEAPPDADNLVYRAAQLVRETAGLSYGVDIELEKVIPVAAGLAGGSSDAAATVKAMNRLFRLGWSDIEMEALLARLGSDIPFLVRGGTALATGRGEIVHRLPPAPAFWVVLVKPPFGASTPKVYKALGAPALPDRLPWPEAMTPETTPPGTASYRMIEALKTGDYGNLLAALGNDLEKVTLEWHPVLKEIKAQLTRLGCDRALMSGSGPTILGFSASEATARSVAAAMEEQWGPQQYRVLTARTLEREEADEWNVDCCR</sequence>
<evidence type="ECO:0000256" key="5">
    <source>
        <dbReference type="ARBA" id="ARBA00022741"/>
    </source>
</evidence>
<name>A0A845L3U4_9FIRM</name>
<feature type="domain" description="GHMP kinase C-terminal" evidence="11">
    <location>
        <begin position="213"/>
        <end position="289"/>
    </location>
</feature>
<feature type="active site" evidence="9">
    <location>
        <position position="136"/>
    </location>
</feature>
<dbReference type="InterPro" id="IPR006204">
    <property type="entry name" value="GHMP_kinase_N_dom"/>
</dbReference>
<dbReference type="GO" id="GO:0019288">
    <property type="term" value="P:isopentenyl diphosphate biosynthetic process, methylerythritol 4-phosphate pathway"/>
    <property type="evidence" value="ECO:0007669"/>
    <property type="project" value="UniProtKB-UniRule"/>
</dbReference>
<evidence type="ECO:0000256" key="7">
    <source>
        <dbReference type="ARBA" id="ARBA00022840"/>
    </source>
</evidence>
<dbReference type="InterPro" id="IPR020568">
    <property type="entry name" value="Ribosomal_Su5_D2-typ_SF"/>
</dbReference>
<dbReference type="Pfam" id="PF08544">
    <property type="entry name" value="GHMP_kinases_C"/>
    <property type="match status" value="1"/>
</dbReference>